<proteinExistence type="predicted"/>
<feature type="compositionally biased region" description="Basic and acidic residues" evidence="1">
    <location>
        <begin position="332"/>
        <end position="352"/>
    </location>
</feature>
<dbReference type="AlphaFoldDB" id="A0A1D1V1W1"/>
<dbReference type="Proteomes" id="UP000186922">
    <property type="component" value="Unassembled WGS sequence"/>
</dbReference>
<dbReference type="OrthoDB" id="1046782at2759"/>
<dbReference type="STRING" id="947166.A0A1D1V1W1"/>
<protein>
    <recommendedName>
        <fullName evidence="2">Phosphatidylinositol-specific phospholipase C X domain-containing protein</fullName>
    </recommendedName>
</protein>
<dbReference type="PANTHER" id="PTHR13593:SF113">
    <property type="entry name" value="SI:DKEY-266F7.9"/>
    <property type="match status" value="1"/>
</dbReference>
<feature type="domain" description="Phosphatidylinositol-specific phospholipase C X" evidence="2">
    <location>
        <begin position="11"/>
        <end position="183"/>
    </location>
</feature>
<evidence type="ECO:0000313" key="4">
    <source>
        <dbReference type="Proteomes" id="UP000186922"/>
    </source>
</evidence>
<name>A0A1D1V1W1_RAMVA</name>
<organism evidence="3 4">
    <name type="scientific">Ramazzottius varieornatus</name>
    <name type="common">Water bear</name>
    <name type="synonym">Tardigrade</name>
    <dbReference type="NCBI Taxonomy" id="947166"/>
    <lineage>
        <taxon>Eukaryota</taxon>
        <taxon>Metazoa</taxon>
        <taxon>Ecdysozoa</taxon>
        <taxon>Tardigrada</taxon>
        <taxon>Eutardigrada</taxon>
        <taxon>Parachela</taxon>
        <taxon>Hypsibioidea</taxon>
        <taxon>Ramazzottiidae</taxon>
        <taxon>Ramazzottius</taxon>
    </lineage>
</organism>
<comment type="caution">
    <text evidence="3">The sequence shown here is derived from an EMBL/GenBank/DDBJ whole genome shotgun (WGS) entry which is preliminary data.</text>
</comment>
<evidence type="ECO:0000259" key="2">
    <source>
        <dbReference type="SMART" id="SM00148"/>
    </source>
</evidence>
<feature type="region of interest" description="Disordered" evidence="1">
    <location>
        <begin position="332"/>
        <end position="358"/>
    </location>
</feature>
<dbReference type="InterPro" id="IPR042158">
    <property type="entry name" value="PLCXD1/2/3"/>
</dbReference>
<dbReference type="Pfam" id="PF00388">
    <property type="entry name" value="PI-PLC-X"/>
    <property type="match status" value="1"/>
</dbReference>
<reference evidence="3 4" key="1">
    <citation type="journal article" date="2016" name="Nat. Commun.">
        <title>Extremotolerant tardigrade genome and improved radiotolerance of human cultured cells by tardigrade-unique protein.</title>
        <authorList>
            <person name="Hashimoto T."/>
            <person name="Horikawa D.D."/>
            <person name="Saito Y."/>
            <person name="Kuwahara H."/>
            <person name="Kozuka-Hata H."/>
            <person name="Shin-I T."/>
            <person name="Minakuchi Y."/>
            <person name="Ohishi K."/>
            <person name="Motoyama A."/>
            <person name="Aizu T."/>
            <person name="Enomoto A."/>
            <person name="Kondo K."/>
            <person name="Tanaka S."/>
            <person name="Hara Y."/>
            <person name="Koshikawa S."/>
            <person name="Sagara H."/>
            <person name="Miura T."/>
            <person name="Yokobori S."/>
            <person name="Miyagawa K."/>
            <person name="Suzuki Y."/>
            <person name="Kubo T."/>
            <person name="Oyama M."/>
            <person name="Kohara Y."/>
            <person name="Fujiyama A."/>
            <person name="Arakawa K."/>
            <person name="Katayama T."/>
            <person name="Toyoda A."/>
            <person name="Kunieda T."/>
        </authorList>
    </citation>
    <scope>NUCLEOTIDE SEQUENCE [LARGE SCALE GENOMIC DNA]</scope>
    <source>
        <strain evidence="3 4">YOKOZUNA-1</strain>
    </source>
</reference>
<dbReference type="EMBL" id="BDGG01000002">
    <property type="protein sequence ID" value="GAU93567.1"/>
    <property type="molecule type" value="Genomic_DNA"/>
</dbReference>
<dbReference type="CDD" id="cd08616">
    <property type="entry name" value="PI-PLCXD1c"/>
    <property type="match status" value="1"/>
</dbReference>
<evidence type="ECO:0000256" key="1">
    <source>
        <dbReference type="SAM" id="MobiDB-lite"/>
    </source>
</evidence>
<keyword evidence="4" id="KW-1185">Reference proteome</keyword>
<dbReference type="PROSITE" id="PS50007">
    <property type="entry name" value="PIPLC_X_DOMAIN"/>
    <property type="match status" value="1"/>
</dbReference>
<evidence type="ECO:0000313" key="3">
    <source>
        <dbReference type="EMBL" id="GAU93567.1"/>
    </source>
</evidence>
<dbReference type="GO" id="GO:0008081">
    <property type="term" value="F:phosphoric diester hydrolase activity"/>
    <property type="evidence" value="ECO:0007669"/>
    <property type="project" value="InterPro"/>
</dbReference>
<dbReference type="SMART" id="SM00148">
    <property type="entry name" value="PLCXc"/>
    <property type="match status" value="1"/>
</dbReference>
<dbReference type="Gene3D" id="3.20.20.190">
    <property type="entry name" value="Phosphatidylinositol (PI) phosphodiesterase"/>
    <property type="match status" value="1"/>
</dbReference>
<gene>
    <name evidence="3" type="primary">RvY_05492-1</name>
    <name evidence="3" type="synonym">RvY_05492.1</name>
    <name evidence="3" type="ORF">RvY_05492</name>
</gene>
<dbReference type="InterPro" id="IPR017946">
    <property type="entry name" value="PLC-like_Pdiesterase_TIM-brl"/>
</dbReference>
<dbReference type="InterPro" id="IPR051057">
    <property type="entry name" value="PI-PLC_domain"/>
</dbReference>
<dbReference type="PANTHER" id="PTHR13593">
    <property type="match status" value="1"/>
</dbReference>
<sequence>MEWMKSLPLEIIETCPISALAIPGSHDSGSYWLDMYGPFAPDQTRWLSRILAIFPWIARPIVYRWSITQVADFKNQLELGIRYLDLRISSGPGPNQYSVVHGLFGINIENCLQTVWDFSNSHPSEIIILDFNHLYAMVLADHQALVELVIKHLGDRLVPPQPLEMVTLASLWGTKGRVICIYQNDIARDPKYSIFIWPSETIKSPWPNVANSQQLLHCLDQRYQCGPPPLQSFYVTQGVITPDAPLIVRHPFSSLRDFMAVEVTKELLQWVDSRRAGNWFHIVIADFAETAEFCQAIISLNTEKIRPLSPRSATLPRNEYICSCRWQSREGEENTDNEHGELCPVSRKRDLEQSSTRW</sequence>
<dbReference type="GO" id="GO:0006629">
    <property type="term" value="P:lipid metabolic process"/>
    <property type="evidence" value="ECO:0007669"/>
    <property type="project" value="InterPro"/>
</dbReference>
<accession>A0A1D1V1W1</accession>
<dbReference type="SUPFAM" id="SSF51695">
    <property type="entry name" value="PLC-like phosphodiesterases"/>
    <property type="match status" value="1"/>
</dbReference>
<dbReference type="InterPro" id="IPR000909">
    <property type="entry name" value="PLipase_C_PInositol-sp_X_dom"/>
</dbReference>